<evidence type="ECO:0000256" key="4">
    <source>
        <dbReference type="ARBA" id="ARBA00022723"/>
    </source>
</evidence>
<dbReference type="InterPro" id="IPR027417">
    <property type="entry name" value="P-loop_NTPase"/>
</dbReference>
<feature type="compositionally biased region" description="Low complexity" evidence="11">
    <location>
        <begin position="1648"/>
        <end position="1668"/>
    </location>
</feature>
<evidence type="ECO:0000256" key="5">
    <source>
        <dbReference type="ARBA" id="ARBA00022771"/>
    </source>
</evidence>
<keyword evidence="5" id="KW-0863">Zinc-finger</keyword>
<dbReference type="SUPFAM" id="SSF47473">
    <property type="entry name" value="EF-hand"/>
    <property type="match status" value="1"/>
</dbReference>
<dbReference type="PROSITE" id="PS01358">
    <property type="entry name" value="ZF_RANBP2_1"/>
    <property type="match status" value="1"/>
</dbReference>
<dbReference type="PROSITE" id="PS51352">
    <property type="entry name" value="THIOREDOXIN_2"/>
    <property type="match status" value="1"/>
</dbReference>
<comment type="catalytic activity">
    <reaction evidence="1">
        <text>Thiol-dependent hydrolysis of ester, thioester, amide, peptide and isopeptide bonds formed by the C-terminal Gly of ubiquitin (a 76-residue protein attached to proteins as an intracellular targeting signal).</text>
        <dbReference type="EC" id="3.4.19.12"/>
    </reaction>
</comment>
<dbReference type="InterPro" id="IPR011992">
    <property type="entry name" value="EF-hand-dom_pair"/>
</dbReference>
<evidence type="ECO:0000259" key="13">
    <source>
        <dbReference type="PROSITE" id="PS51352"/>
    </source>
</evidence>
<evidence type="ECO:0000256" key="6">
    <source>
        <dbReference type="ARBA" id="ARBA00022786"/>
    </source>
</evidence>
<dbReference type="eggNOG" id="KOG2501">
    <property type="taxonomic scope" value="Eukaryota"/>
</dbReference>
<dbReference type="EMBL" id="GL349434">
    <property type="protein sequence ID" value="KNC48811.1"/>
    <property type="molecule type" value="Genomic_DNA"/>
</dbReference>
<dbReference type="SUPFAM" id="SSF52540">
    <property type="entry name" value="P-loop containing nucleoside triphosphate hydrolases"/>
    <property type="match status" value="1"/>
</dbReference>
<dbReference type="CDD" id="cd02964">
    <property type="entry name" value="TryX_like_family"/>
    <property type="match status" value="1"/>
</dbReference>
<feature type="domain" description="Thioredoxin" evidence="13">
    <location>
        <begin position="4"/>
        <end position="151"/>
    </location>
</feature>
<dbReference type="InterPro" id="IPR002048">
    <property type="entry name" value="EF_hand_dom"/>
</dbReference>
<evidence type="ECO:0000256" key="8">
    <source>
        <dbReference type="ARBA" id="ARBA00022807"/>
    </source>
</evidence>
<feature type="region of interest" description="Disordered" evidence="11">
    <location>
        <begin position="1642"/>
        <end position="1675"/>
    </location>
</feature>
<dbReference type="Pfam" id="PF12359">
    <property type="entry name" value="DUF3645"/>
    <property type="match status" value="1"/>
</dbReference>
<dbReference type="PROSITE" id="PS00018">
    <property type="entry name" value="EF_HAND_1"/>
    <property type="match status" value="1"/>
</dbReference>
<dbReference type="SUPFAM" id="SSF90209">
    <property type="entry name" value="Ran binding protein zinc finger-like"/>
    <property type="match status" value="1"/>
</dbReference>
<dbReference type="OMA" id="WHGVGER"/>
<evidence type="ECO:0000256" key="3">
    <source>
        <dbReference type="ARBA" id="ARBA00022670"/>
    </source>
</evidence>
<dbReference type="InterPro" id="IPR022099">
    <property type="entry name" value="DUF3638"/>
</dbReference>
<evidence type="ECO:0000259" key="12">
    <source>
        <dbReference type="PROSITE" id="PS50222"/>
    </source>
</evidence>
<accession>A0A0L0D9P8</accession>
<keyword evidence="4" id="KW-0479">Metal-binding</keyword>
<feature type="domain" description="EF-hand" evidence="12">
    <location>
        <begin position="3980"/>
        <end position="4015"/>
    </location>
</feature>
<dbReference type="PROSITE" id="PS50222">
    <property type="entry name" value="EF_HAND_2"/>
    <property type="match status" value="1"/>
</dbReference>
<dbReference type="CDD" id="cd00051">
    <property type="entry name" value="EFh"/>
    <property type="match status" value="1"/>
</dbReference>
<evidence type="ECO:0000256" key="9">
    <source>
        <dbReference type="ARBA" id="ARBA00022833"/>
    </source>
</evidence>
<dbReference type="EC" id="3.4.19.12" evidence="2"/>
<dbReference type="PANTHER" id="PTHR13367">
    <property type="entry name" value="UBIQUITIN THIOESTERASE"/>
    <property type="match status" value="1"/>
</dbReference>
<dbReference type="GO" id="GO:0071947">
    <property type="term" value="P:protein deubiquitination involved in ubiquitin-dependent protein catabolic process"/>
    <property type="evidence" value="ECO:0007669"/>
    <property type="project" value="TreeGrafter"/>
</dbReference>
<evidence type="ECO:0000256" key="7">
    <source>
        <dbReference type="ARBA" id="ARBA00022801"/>
    </source>
</evidence>
<name>A0A0L0D9P8_THETB</name>
<dbReference type="GO" id="GO:0070530">
    <property type="term" value="F:K63-linked polyubiquitin modification-dependent protein binding"/>
    <property type="evidence" value="ECO:0007669"/>
    <property type="project" value="TreeGrafter"/>
</dbReference>
<reference evidence="14 15" key="1">
    <citation type="submission" date="2010-05" db="EMBL/GenBank/DDBJ databases">
        <title>The Genome Sequence of Thecamonas trahens ATCC 50062.</title>
        <authorList>
            <consortium name="The Broad Institute Genome Sequencing Platform"/>
            <person name="Russ C."/>
            <person name="Cuomo C."/>
            <person name="Shea T."/>
            <person name="Young S.K."/>
            <person name="Zeng Q."/>
            <person name="Koehrsen M."/>
            <person name="Haas B."/>
            <person name="Borodovsky M."/>
            <person name="Guigo R."/>
            <person name="Alvarado L."/>
            <person name="Berlin A."/>
            <person name="Bochicchio J."/>
            <person name="Borenstein D."/>
            <person name="Chapman S."/>
            <person name="Chen Z."/>
            <person name="Freedman E."/>
            <person name="Gellesch M."/>
            <person name="Goldberg J."/>
            <person name="Griggs A."/>
            <person name="Gujja S."/>
            <person name="Heilman E."/>
            <person name="Heiman D."/>
            <person name="Hepburn T."/>
            <person name="Howarth C."/>
            <person name="Jen D."/>
            <person name="Larson L."/>
            <person name="Mehta T."/>
            <person name="Park D."/>
            <person name="Pearson M."/>
            <person name="Roberts A."/>
            <person name="Saif S."/>
            <person name="Shenoy N."/>
            <person name="Sisk P."/>
            <person name="Stolte C."/>
            <person name="Sykes S."/>
            <person name="Thomson T."/>
            <person name="Walk T."/>
            <person name="White J."/>
            <person name="Yandava C."/>
            <person name="Burger G."/>
            <person name="Gray M.W."/>
            <person name="Holland P.W.H."/>
            <person name="King N."/>
            <person name="Lang F.B.F."/>
            <person name="Roger A.J."/>
            <person name="Ruiz-Trillo I."/>
            <person name="Lander E."/>
            <person name="Nusbaum C."/>
        </authorList>
    </citation>
    <scope>NUCLEOTIDE SEQUENCE [LARGE SCALE GENOMIC DNA]</scope>
    <source>
        <strain evidence="14 15">ATCC 50062</strain>
    </source>
</reference>
<dbReference type="Pfam" id="PF13905">
    <property type="entry name" value="Thioredoxin_8"/>
    <property type="match status" value="1"/>
</dbReference>
<dbReference type="GO" id="GO:0005509">
    <property type="term" value="F:calcium ion binding"/>
    <property type="evidence" value="ECO:0007669"/>
    <property type="project" value="InterPro"/>
</dbReference>
<sequence>MASERHHPGLPGITHVTDTSGQLISTASLTDKTVALYFSAHWCPPCQRFTPRLISFVQAHAGRLDVEVVFVSSDKDMLAYLAYYQTMIRFLAVPYDPSVTDALSRHYNVSGIPTLILLKPQPQEAMVVVGDPVPPLSQLVLTRSGVDAVSRDPAGEGFPWPEIHYVLEDLGLEAPLWRTDAFFGAFGDPYLDGFGGLSSSSYVTSKVFSILIRQLLDSIQASGGKAAASSQVSAAVLDAASAVGPLEKVLDLLATFESLSEPVLKTRSEYENPGQLLPVLQAWAAPIAALQPGDTLLVPGGWVEPRGVHCLAHMIIANADSSFDFVTFNTSVDEGLKYHPSSAAFPPKIKFRSALRLRSIPRERMLDPVWWAMLIKMQVAQIISNRAEVLYDVLLPWLAGSSLPSAMASSQVEDDPHGEWLAPQRAKLSHYGCLLEAIRYTLAYAGMPRPQLRTVLFALRVGFVNLLASDVGAVDLIHSSERALVSMATRQLAYAAVKEVRAGFAEPSFQASMLAALSSLDAALARVPAFGLPEGGLPPQLAMGTAAAYSPYPGFAFLKARGEDSYAGPAKPESPAPPFDFLDLPPRAVDFATALSMVQKVLALVETLMNHARAGHTSGPIPRHYEVIAVVNSLVLDMLPMPQAPASGITCIYTGGAVRPPQAAQLAFLAAIYELTAAFTSAWQSVKRPSRSADSERALVAGALLALFDAGARIKCAGKPLILSRLLTNAGGFHLSTEVGCETATLSYERLSSMAQLDNAPRLAAVRSDVLAYLDAIQTTTDRVLFNWPQEAGTRTLQVQKTSPTMDFVRLYITLKGFRLTDDPRETEMQALCRWTFFDLAKEEPLYGYARDMVVMFKFLATMESELADRKLRKRAVHKRHEMWQIMYESEWEAKRGSSLERLRFKVEGMNGDQTTAFVLMSGFGRPVVIYGDGLITQSPTDAEAYLGLPDPSEDDVLHCDNLPSFDDVLPDEDSEALMSYLTTQYLRIPLVVGFFATRDRLSYLFHAGLRDVLRGAVFELGSWCPPWLQLPLDSVPARRAVTNRDPLSCATGLLLNELTFSPGSVLDPLLDMMDAVADIPVNSETCRSRLLLWLAEAEAEDNMPTVNMCHAYLALIWRNVLPHELTPEIVSLLLGHLAFVRHWHEFGSSPKAASDTAELEPWERLKRVLRAHGIPTDRLSQSSLPGVRGSLERVLILQIGRDSVRIDLRPKDTETLPPPADVPEYELFTMLHEQRPALLAFLAAAEQDALDSVMSEVVRIALRGDDRASLRGWAPLEAADARRGMYAAGGGEVVVDVQTAEIQYKGNMLRALPASISEFDDYRSVFGDERYHCGLVSRQQHRLWLSLVGLATHVKEWTKPTNEDQGVGQPLPLDSASTPPDLSSGLVYAGVTYNRKFPTKLPSEAWVVALLNPVLQVHRNDDAVLLLPATLTPADATLVTLITWYVNEDTGDITYKLVRVLRHHQVVHVYDLISHGRKLYPSLVYSSNYVRALHSLPLPPPESAKIVPDAVRHQRGAIWKNAPLETSLVIERENAALGGREMYLPPRVLRGSLPGVLLTHYKFWQGDDDVIRGYPLDGDSSWFSQAIVVVLTPSADRARGAVPPCDLDSLASLPWMGTVVKLRKGMAHPRIPRLAQPEAALATAPRDGTGAPQAAAASSGAGTSDPSNAPHQGLDPELVASVVSSLGALGVAPPLAKYALSVIGSSGSGSFETLLARAVNWAMDNSDIEIPPAFFDDTESADDVDAVPPTPLARSDSTLEAFLRLSNDGAFPEPAIEYALELYSQDIDLAQAWLSDPANAELVDALGRGEDIAALSNSPSMDEAVQGALTLLNMVYFHSVLVRLADVLSRLEELSHVLVWTSSSAPASAATAAAAACVAASEEPSDVVATTLTDAVVLLSGATVTISLVELPRLGARFQPRLDAAGKVKLFALDQAGWWIADLDPAAEPLLDKLLVGIPHGVVLENASGELRVMVPNCDFSRPPIAPFSTELDLNRASSAWLARAPTRYYLYSVHTTRTFLHAPSVAATFYLILLRFAARDYEAVFRLSETCQVDVPFTSEEDRVFQLLGELGSDLTPDAVACRLKLSLCVLLGGNQLPWKLSDQYDKYLSRLSHVSAGCRLESEEEAELLPFIEAEEETPLLVGNRMTYLTGAADGATAVSLSSRVVKRGGDVWRLAQARQPVLYSMHHTTMSTVYYAMPANPVLDDTGVLSFMEALEQEEESGSTGKVGFLGLYDLLHPDSPASARLLGVDVTRSLGELQTRLYGVRGNAVTSVSFHNAQLAALINFPYVAWPSVPRVSPLPRMLVRGVEISCVDQELPQMASAAELLRNFFNELFVTLQSLVSAPFFDDAKARLAESAELEAVLAAPRETMHTISEIAVRAAGSLSSGAQAGSVFPRVANHGCDVRRLAPFTRSGLDVSAADLAAFATRPLSVLDLDAFVTFDEPQDAPTGALPFDLSPHPAAKSHVAGLILSRLDDDVTTFKAQVDASRVPRIVGLGSADVDELLSAADGAAGDAARDTALAALGKVAATLESLLCELRELAASDATFIADALAVVLAEAVAVPPGADGATEFELLRLHGARTELIFDHVTCTLLSDDAAVELRAVNPFLGDDGVATILELTQATLLHATRVAHVNRVVAAATQVQATLASLTKRVQTGAGADAAFASKVQYEVSNLGELLVCERHYGGVESGSGAFSYDPRFLVFEYIFDILLRQRQVEMVNDFVAASRSESHAMVQQMIMGAGKTTVIGPLLALILADGKQLVMQVVPTALLEMSRNVMRSRFTAIVPKRVYTFTYDRSEPDSAVSVGELWKKLDAARRRRAVVCTTPDAIKSLMLKYVEQLHSLETPHYLLTSGRAQSSELSTLDLLDVVVADGGVSDEVAALADADAADEGSAAAPGTLEALAEGRAYSELAARLGGVQRNERKLAQLMAKLHLRSDASDALVKIMNLWSEGVLMMDEVDVLLHPLKSELNYPIGEKYPIDMEGARWDLPIHLLDLVFSHKRGELFEAVEAETEKALGVSVASVQGALEAALDAGYTEHNLQRSPHLALMDVDYYHARLKPILAQWALFWVRERALGSLASVEHEALLAYMSGELEGPAAQDLAGEHGTLGQLLPVDMKLLNLAKDWLTSFLPHVLSKVDRVSYGILSPVDLARCDPRMPKSRRLTAVPFVGKDVPSRSSEFAQPDVVIGLTILADLRRVVEQLKKDFGQEIGPPAERPSSVLFSSWLAAAKERSAAADEMGVPLTPVSPSGSFAAAFGPGSEAAKTAEADPETGVFPLPLFQPNDPQQLDRLYRIIKRHPPFIHYYLRRQVFPPCMNFRKVKISASGQELGSNILFGTRLGFSGTPSNLMPADLGRCMYEAGSDGKILHVLTSPGVVSVEVKGDAWTAKSILRDVAAMEPPAHALIDTGALITGMDNEAVARYLLAYLPEWMEGVVYLDRNDKQMILLRSGGPGVPLSQCGVSLDKRFTFYDQVHTTGMDIKQTPNAQALLTIGKDMTFRDYAQGAYRMRGIGRGQTIQLVVIPEVANKIAEDLNAIGGARSGALELDVAAWLLVNSMRAESLQFIQLCLQELHTVWRKHGLAALRADSAANTARDVDGRLTRFLACDDDGEEASVSKAYLRGAIDKFREPVEFAVDDSVPVAQRFEEVLDELVAGNADLTQPGDEEVLAAIRTKAAQVSSVTLAEVQSGRSALDSEVVNENEQEAEQEQQKEKDVEKQKEREIAYSRDDESQNPWLVELLGRSPDEHGAGEVAFYPFSAFRVHEDHAPLAFPSNMLLSDNFFRPSWVGLGERRLKNVTVLVEWVPDLERAPDERYMTLHRVLHRMLVSSAESDALYAPLARTGLSLVTLDGLVLNRTLNLRQQAESARGVAVGCSDVTASVQHVAMVCLKWINNAMFYSDAELETLAEGLVRADESERLAFFETLLRYRRRERMFWADTPVAKVFTRREEWGMLKARALVVELTSAMQRKRMYLRVAFRKFDADADGYITQDEVMRAFSYLKLGFSSADAIQLFHILDLGTNISLSFDEFVTKFAKLTLADVLAAESEAIERFRAAQTRASDPSRIRWRCAGCSAMSPGDRIQCLECGRSHEMQASALQNYWVCGHCTYSNSMSKNFCDMCDYGHVEDSP</sequence>
<dbReference type="GeneID" id="25560391"/>
<keyword evidence="3" id="KW-0645">Protease</keyword>
<dbReference type="OrthoDB" id="2684236at2759"/>
<dbReference type="InterPro" id="IPR013766">
    <property type="entry name" value="Thioredoxin_domain"/>
</dbReference>
<dbReference type="InterPro" id="IPR018247">
    <property type="entry name" value="EF_Hand_1_Ca_BS"/>
</dbReference>
<dbReference type="InterPro" id="IPR001876">
    <property type="entry name" value="Znf_RanBP2"/>
</dbReference>
<evidence type="ECO:0000256" key="10">
    <source>
        <dbReference type="ARBA" id="ARBA00022837"/>
    </source>
</evidence>
<proteinExistence type="predicted"/>
<evidence type="ECO:0000256" key="1">
    <source>
        <dbReference type="ARBA" id="ARBA00000707"/>
    </source>
</evidence>
<dbReference type="InterPro" id="IPR012336">
    <property type="entry name" value="Thioredoxin-like_fold"/>
</dbReference>
<dbReference type="GO" id="GO:0005737">
    <property type="term" value="C:cytoplasm"/>
    <property type="evidence" value="ECO:0007669"/>
    <property type="project" value="TreeGrafter"/>
</dbReference>
<dbReference type="RefSeq" id="XP_013762862.1">
    <property type="nucleotide sequence ID" value="XM_013907408.1"/>
</dbReference>
<dbReference type="GO" id="GO:0005634">
    <property type="term" value="C:nucleus"/>
    <property type="evidence" value="ECO:0007669"/>
    <property type="project" value="TreeGrafter"/>
</dbReference>
<dbReference type="Gene3D" id="3.40.30.10">
    <property type="entry name" value="Glutaredoxin"/>
    <property type="match status" value="1"/>
</dbReference>
<dbReference type="InterPro" id="IPR051346">
    <property type="entry name" value="OTU_Deubiquitinase"/>
</dbReference>
<organism evidence="14 15">
    <name type="scientific">Thecamonas trahens ATCC 50062</name>
    <dbReference type="NCBI Taxonomy" id="461836"/>
    <lineage>
        <taxon>Eukaryota</taxon>
        <taxon>Apusozoa</taxon>
        <taxon>Apusomonadida</taxon>
        <taxon>Apusomonadidae</taxon>
        <taxon>Thecamonas</taxon>
    </lineage>
</organism>
<keyword evidence="8" id="KW-0788">Thiol protease</keyword>
<dbReference type="GO" id="GO:0008270">
    <property type="term" value="F:zinc ion binding"/>
    <property type="evidence" value="ECO:0007669"/>
    <property type="project" value="UniProtKB-KW"/>
</dbReference>
<evidence type="ECO:0000256" key="11">
    <source>
        <dbReference type="SAM" id="MobiDB-lite"/>
    </source>
</evidence>
<evidence type="ECO:0000313" key="14">
    <source>
        <dbReference type="EMBL" id="KNC48811.1"/>
    </source>
</evidence>
<keyword evidence="15" id="KW-1185">Reference proteome</keyword>
<dbReference type="InterPro" id="IPR036249">
    <property type="entry name" value="Thioredoxin-like_sf"/>
</dbReference>
<dbReference type="SMART" id="SM00547">
    <property type="entry name" value="ZnF_RBZ"/>
    <property type="match status" value="2"/>
</dbReference>
<evidence type="ECO:0000256" key="2">
    <source>
        <dbReference type="ARBA" id="ARBA00012759"/>
    </source>
</evidence>
<protein>
    <recommendedName>
        <fullName evidence="2">ubiquitinyl hydrolase 1</fullName>
        <ecNumber evidence="2">3.4.19.12</ecNumber>
    </recommendedName>
</protein>
<dbReference type="PANTHER" id="PTHR13367:SF28">
    <property type="entry name" value="UBIQUITIN THIOESTERASE ZRANB1"/>
    <property type="match status" value="1"/>
</dbReference>
<evidence type="ECO:0000313" key="15">
    <source>
        <dbReference type="Proteomes" id="UP000054408"/>
    </source>
</evidence>
<gene>
    <name evidence="14" type="ORF">AMSG_00592</name>
</gene>
<keyword evidence="9" id="KW-0862">Zinc</keyword>
<dbReference type="InterPro" id="IPR022105">
    <property type="entry name" value="DUF3645"/>
</dbReference>
<dbReference type="GO" id="GO:0004843">
    <property type="term" value="F:cysteine-type deubiquitinase activity"/>
    <property type="evidence" value="ECO:0007669"/>
    <property type="project" value="UniProtKB-EC"/>
</dbReference>
<dbReference type="InterPro" id="IPR036443">
    <property type="entry name" value="Znf_RanBP2_sf"/>
</dbReference>
<keyword evidence="10" id="KW-0106">Calcium</keyword>
<dbReference type="Gene3D" id="1.10.238.10">
    <property type="entry name" value="EF-hand"/>
    <property type="match status" value="1"/>
</dbReference>
<keyword evidence="6" id="KW-0833">Ubl conjugation pathway</keyword>
<keyword evidence="7" id="KW-0378">Hydrolase</keyword>
<dbReference type="SUPFAM" id="SSF52833">
    <property type="entry name" value="Thioredoxin-like"/>
    <property type="match status" value="1"/>
</dbReference>
<dbReference type="Pfam" id="PF13499">
    <property type="entry name" value="EF-hand_7"/>
    <property type="match status" value="1"/>
</dbReference>
<dbReference type="Pfam" id="PF12340">
    <property type="entry name" value="DUF3638"/>
    <property type="match status" value="1"/>
</dbReference>
<dbReference type="SMART" id="SM00054">
    <property type="entry name" value="EFh"/>
    <property type="match status" value="2"/>
</dbReference>
<dbReference type="Proteomes" id="UP000054408">
    <property type="component" value="Unassembled WGS sequence"/>
</dbReference>